<dbReference type="GO" id="GO:0006816">
    <property type="term" value="P:calcium ion transport"/>
    <property type="evidence" value="ECO:0007669"/>
    <property type="project" value="InterPro"/>
</dbReference>
<dbReference type="Pfam" id="PF08454">
    <property type="entry name" value="RIH_assoc"/>
    <property type="match status" value="1"/>
</dbReference>
<feature type="transmembrane region" description="Helical" evidence="1">
    <location>
        <begin position="2535"/>
        <end position="2556"/>
    </location>
</feature>
<protein>
    <recommendedName>
        <fullName evidence="2">RyR/IP3R Homology associated domain-containing protein</fullName>
    </recommendedName>
</protein>
<keyword evidence="1" id="KW-1133">Transmembrane helix</keyword>
<keyword evidence="4" id="KW-1185">Reference proteome</keyword>
<organism evidence="3 4">
    <name type="scientific">Paramecium sonneborni</name>
    <dbReference type="NCBI Taxonomy" id="65129"/>
    <lineage>
        <taxon>Eukaryota</taxon>
        <taxon>Sar</taxon>
        <taxon>Alveolata</taxon>
        <taxon>Ciliophora</taxon>
        <taxon>Intramacronucleata</taxon>
        <taxon>Oligohymenophorea</taxon>
        <taxon>Peniculida</taxon>
        <taxon>Parameciidae</taxon>
        <taxon>Paramecium</taxon>
    </lineage>
</organism>
<dbReference type="PANTHER" id="PTHR13715:SF99">
    <property type="entry name" value="INOSITOL 1,4,5-TRISPHOSPHATE RECEPTOR-LIKE PROTEIN A"/>
    <property type="match status" value="1"/>
</dbReference>
<comment type="caution">
    <text evidence="3">The sequence shown here is derived from an EMBL/GenBank/DDBJ whole genome shotgun (WGS) entry which is preliminary data.</text>
</comment>
<evidence type="ECO:0000313" key="4">
    <source>
        <dbReference type="Proteomes" id="UP000692954"/>
    </source>
</evidence>
<evidence type="ECO:0000313" key="3">
    <source>
        <dbReference type="EMBL" id="CAD8081532.1"/>
    </source>
</evidence>
<proteinExistence type="predicted"/>
<feature type="transmembrane region" description="Helical" evidence="1">
    <location>
        <begin position="2618"/>
        <end position="2637"/>
    </location>
</feature>
<reference evidence="3" key="1">
    <citation type="submission" date="2021-01" db="EMBL/GenBank/DDBJ databases">
        <authorList>
            <consortium name="Genoscope - CEA"/>
            <person name="William W."/>
        </authorList>
    </citation>
    <scope>NUCLEOTIDE SEQUENCE</scope>
</reference>
<feature type="transmembrane region" description="Helical" evidence="1">
    <location>
        <begin position="2494"/>
        <end position="2523"/>
    </location>
</feature>
<dbReference type="PANTHER" id="PTHR13715">
    <property type="entry name" value="RYANODINE RECEPTOR AND IP3 RECEPTOR"/>
    <property type="match status" value="1"/>
</dbReference>
<gene>
    <name evidence="3" type="ORF">PSON_ATCC_30995.1.T0420090</name>
</gene>
<feature type="domain" description="RyR/IP3R Homology associated" evidence="2">
    <location>
        <begin position="1869"/>
        <end position="1970"/>
    </location>
</feature>
<dbReference type="Proteomes" id="UP000692954">
    <property type="component" value="Unassembled WGS sequence"/>
</dbReference>
<sequence length="2766" mass="330090">MDSNTQLIQVCTNDEILIKCSDMYLSSDGFYPPFIKLKSQLQIENMIFHIFPVQFDNDEIQIANQQEIIQYSQDIVIRLDKSNKFICVIVHNEKYILSLTNVIDRTTLFRIQPCYKSQIQNSNIVSFDDDIFLMYSPENITLQNLEQKSDLYVNINENMLYTSDFSVQTIKQTTFKFKKYFKESQPTSYYYGNLIKIKQIEKDSYLELTTQENIQQNPQNNNLHMTDVQSQYQRIFSKNKTVCWRSGERNQQYIDLLIYDIWRLYHPQKINTQIQQGDQFYLQNLSGNFFLNGDQICQNYQDAQFFSFIEEESVNSRLFYIISNNQYLSYKFVNENNFRQIQDKQQVEYKIKKSKLDLIQFDLISNVNFIHQNWLDNIVQLIYQINLKYKLHYDDINLFIRNQQISNGKFDDLFFQLQQLEIALNDLTIFCIADEEKPKIIDKNAIYYLKMNQYNQDLLRKKVIIQSLVDFIEIVKWQYEYTLIIDENKFESNNDIPREDQNFQFLFQLNTILNKIFLFFEAFSHNNDYNSQMIFLAYFKLIQYLGYNIGAFYCLIRLFENNQNLIPIAGIMPFIGESQKEYDYSLIKRSTRINTILTKQQNQIKSQTLIDEVFERANYCLQILNKRFWGNIMKILSVLCLQNDRACFNNQINIGKHIIQGPKILLQFVIKDNNLLYVQIDENLYELNEIYVQSSKDNKVYMKNIIECKNFLDSQLNLIGLLCQERNYENIQFYRTKLPQKTLINYISYSENAESLRCRLIIILMNLYVDCYPYQPKQSPKLIFNLNKLYGSQKQSNGFNAEQSSLEMQIHQKQSYHKQLTRQFTMNDTKAIEKLLTITQELVKLNLIQQNQINLSLSVCKILQMFYKLYTFNLPQNKEFHEKYFDVNLLIQAYTLLPKSLEQNQPLQEQVQQFQQFQEQKEIFNQMSIILIEFLLLYFQQTETKILIQTIKASQQSENLDFSQQYNYQRFEKIKENTFLLLKHNQAQTETQLKAFTLVESLYQPKRNIIKRLQKCLFLENQEEVSHYQFIKQMILQLKELESADEKQQLYQNCIKSLINLNQLLKKSDNLLLVQKILRILNIDYILLDFLESYQQICQLITQKIIKSNNDDRYILEINNEEEQIIQFCTQSFIILKFQCYGNQSNKLRILSKFNQFDDFLKCIDIGQYDLLQEIYSESYENIESASSRIIYLLLDNLSLGSLKVLESLVIQQNISSSKNLFEIIQQLQNTKKFKQQMGFLDHPLEKILSQNKFQTFEKQFLIGNLPYIFQIKGIQFILYLLKNSNSQGCKVIADIFPLQQIIKYCLQLKDIFKSSFEDLNIAILSTILKTYLMKLFNILLKYKEIIKYDDEIQQTIFQFIEKEIKIFESKKIVLDQQMKSINDIQKKYDYINTNFSFKIKQKSLKPNQQLFQQIQSGSENESDNDKKEEDQILDCLKQMACYQIQFNYDCLYFNNYAMLLLDVFLNLAQLIQEQIESLEESQQKSGIRTSQTLARQMSLSQAFAESITNDMSQSVKLKPFNNLKIKVDLFLRQIEEYLKLNLTKWEIIENGHFLIEKSQQLKIIFLRKLEFSNCNIDLIEQKQKDQEVDQYCSPIYCHDNRIHELILLKNKSQNIFIEKQINSLFVTEHILAIENFDMYLQIYRQQLFINEEFEIISENLSKTVVPLINCFQSSMNNLYKNYKFIKKILKFFWHMLDLHTYIREDYIQTIKIYELNKKGKYHSKSEQILQIKAIKDFQNLLVNQGFFEIFLQFCNQYDKIKIVQQSELISQNKKKKEKLLYQFMLTSIRLVRGIESANQFAQQKLMQEILITKSNQMLKIFQNIFEKHQQLDEIMKQRLLMLHDINRVYFAYEYNEVHRLEQKKNAMKLGILQVQMKLLQLLAEDHFRPFQDFFREQIGFAQNYDIIQHLMNILLNFFNQESFYALSQDDYILVLNCFDCLKEYIQGPCPQNQEKLCQPQFLRLCGKLLGFDDSQIKFLNLYQRFSKIDLSQLNQEKDRSRLQTLDQARKQNNSLDKTTIQQQIIQYYIQVPVYCKQLVSSFRKSNSVNYKFFMLSEIKYRCATTLESLTDNEQNESDILKRISTIINEQILIRNITIQYEKYKILHGSGKNYTNLVFSHLLGEDSKIIEQEKERKKNQQKRKVDIKNSNNYWYQVEQEVTIELAVKDFWDSFIIETGFSLFNLLAQVYQMKDQDVLERIYEQIDNTKKQKKRYKSIVFYNLYKAIFSASQLNKNIKELQQSTQLSDKKASGEQEAYQKKLGYRALRFFATRTGSIEILLSSKQLKKVMFPLVPHCFALNNEIKQKFASDIDRLSQQRKVESVLSNSSHIIQKLKTEYKFQSLYKKNFIINLLASNQKLWKQIIFLVIVLENLMILFSSDSNLEKLFKDILFGLTITQIILQFLCFFIFIVKKLPYLRIKSQEIIFERQINRIRQREIKYKYLDNSQSIVLQEDFVLEKTDSFLLEQNKWRRLYYNITDSLTLYKCILLDYEMIYFLIFTTLAFIGLYLNIVLALLLLDVFWRFPTLTSIVNAIWRPSGSILLVLSLYIIMQYYYSLIVYQFYAYQYAPYCQNLLQCFSFILDVTFKTDGGSVGYVSSSDVYADENYRYSILNFWEFIYVFVVISLLYSIITGIIIDSFGVLREEAEELDNDIKGFCLICGIDKSTLEKKAKHKKGFRFHVKYEHCVWNYIFYISYLEDKKKADQNGIESYVDSDLKKESINWFPINKSLSIPDEEEQQEELSNLKQTIDDRLIEISNKIDQLKK</sequence>
<dbReference type="InterPro" id="IPR013662">
    <property type="entry name" value="RIH_assoc-dom"/>
</dbReference>
<accession>A0A8S1MQ99</accession>
<evidence type="ECO:0000259" key="2">
    <source>
        <dbReference type="Pfam" id="PF08454"/>
    </source>
</evidence>
<dbReference type="OrthoDB" id="300855at2759"/>
<keyword evidence="1" id="KW-0812">Transmembrane</keyword>
<feature type="transmembrane region" description="Helical" evidence="1">
    <location>
        <begin position="2391"/>
        <end position="2412"/>
    </location>
</feature>
<dbReference type="EMBL" id="CAJJDN010000042">
    <property type="protein sequence ID" value="CAD8081532.1"/>
    <property type="molecule type" value="Genomic_DNA"/>
</dbReference>
<evidence type="ECO:0000256" key="1">
    <source>
        <dbReference type="SAM" id="Phobius"/>
    </source>
</evidence>
<name>A0A8S1MQ99_9CILI</name>
<keyword evidence="1" id="KW-0472">Membrane</keyword>
<dbReference type="InterPro" id="IPR015925">
    <property type="entry name" value="Ryanodine_IP3_receptor"/>
</dbReference>